<comment type="caution">
    <text evidence="2">The sequence shown here is derived from an EMBL/GenBank/DDBJ whole genome shotgun (WGS) entry which is preliminary data.</text>
</comment>
<evidence type="ECO:0000256" key="1">
    <source>
        <dbReference type="SAM" id="MobiDB-lite"/>
    </source>
</evidence>
<name>A0ABU3LRP4_9ACTN</name>
<proteinExistence type="predicted"/>
<accession>A0ABU3LRP4</accession>
<protein>
    <submittedName>
        <fullName evidence="2">Uncharacterized protein</fullName>
    </submittedName>
</protein>
<dbReference type="EMBL" id="JAVTLL010000008">
    <property type="protein sequence ID" value="MDT7841880.1"/>
    <property type="molecule type" value="Genomic_DNA"/>
</dbReference>
<evidence type="ECO:0000313" key="2">
    <source>
        <dbReference type="EMBL" id="MDT7841880.1"/>
    </source>
</evidence>
<evidence type="ECO:0000313" key="3">
    <source>
        <dbReference type="Proteomes" id="UP001257948"/>
    </source>
</evidence>
<gene>
    <name evidence="2" type="ORF">RQC66_14160</name>
</gene>
<dbReference type="RefSeq" id="WP_314201037.1">
    <property type="nucleotide sequence ID" value="NZ_JAVTLL010000008.1"/>
</dbReference>
<dbReference type="Proteomes" id="UP001257948">
    <property type="component" value="Unassembled WGS sequence"/>
</dbReference>
<reference evidence="3" key="1">
    <citation type="submission" date="2023-07" db="EMBL/GenBank/DDBJ databases">
        <title>Draft genome sequence of the endophytic actinobacterium Streptomyces justiciae WPN32, a potential antibiotic producer.</title>
        <authorList>
            <person name="Yasawong M."/>
            <person name="Pana W."/>
            <person name="Ganta P."/>
            <person name="Santapan N."/>
            <person name="Songngamsuk T."/>
            <person name="Phatcharaharikarn M."/>
            <person name="Kerdtoob S."/>
            <person name="Nantapong N."/>
        </authorList>
    </citation>
    <scope>NUCLEOTIDE SEQUENCE [LARGE SCALE GENOMIC DNA]</scope>
    <source>
        <strain evidence="3">WPN32</strain>
    </source>
</reference>
<sequence>MPRRRPGALRAARPTNAPRWDLPPARIHGLSIRTSLAIARVEGLPADYYVYSGATDRALRRYRQFLQPAGRRPRYPQDAECTCRGCSFDDVRHARDILDEILTRLPPRPRAELARAVADLDATYLRRTLPDPFATDRQWHPDLWWRRRLSGGHEEPLPDPREPTSRRRRR</sequence>
<keyword evidence="3" id="KW-1185">Reference proteome</keyword>
<organism evidence="2 3">
    <name type="scientific">Streptomyces justiciae</name>
    <dbReference type="NCBI Taxonomy" id="2780140"/>
    <lineage>
        <taxon>Bacteria</taxon>
        <taxon>Bacillati</taxon>
        <taxon>Actinomycetota</taxon>
        <taxon>Actinomycetes</taxon>
        <taxon>Kitasatosporales</taxon>
        <taxon>Streptomycetaceae</taxon>
        <taxon>Streptomyces</taxon>
    </lineage>
</organism>
<feature type="region of interest" description="Disordered" evidence="1">
    <location>
        <begin position="150"/>
        <end position="170"/>
    </location>
</feature>